<reference evidence="1" key="1">
    <citation type="submission" date="2023-01" db="EMBL/GenBank/DDBJ databases">
        <title>Genome assembly of the deep-sea coral Lophelia pertusa.</title>
        <authorList>
            <person name="Herrera S."/>
            <person name="Cordes E."/>
        </authorList>
    </citation>
    <scope>NUCLEOTIDE SEQUENCE</scope>
    <source>
        <strain evidence="1">USNM1676648</strain>
        <tissue evidence="1">Polyp</tissue>
    </source>
</reference>
<dbReference type="OrthoDB" id="5985115at2759"/>
<dbReference type="Proteomes" id="UP001163046">
    <property type="component" value="Unassembled WGS sequence"/>
</dbReference>
<protein>
    <submittedName>
        <fullName evidence="1">Uncharacterized protein</fullName>
    </submittedName>
</protein>
<gene>
    <name evidence="1" type="ORF">OS493_016287</name>
</gene>
<comment type="caution">
    <text evidence="1">The sequence shown here is derived from an EMBL/GenBank/DDBJ whole genome shotgun (WGS) entry which is preliminary data.</text>
</comment>
<organism evidence="1 2">
    <name type="scientific">Desmophyllum pertusum</name>
    <dbReference type="NCBI Taxonomy" id="174260"/>
    <lineage>
        <taxon>Eukaryota</taxon>
        <taxon>Metazoa</taxon>
        <taxon>Cnidaria</taxon>
        <taxon>Anthozoa</taxon>
        <taxon>Hexacorallia</taxon>
        <taxon>Scleractinia</taxon>
        <taxon>Caryophylliina</taxon>
        <taxon>Caryophylliidae</taxon>
        <taxon>Desmophyllum</taxon>
    </lineage>
</organism>
<proteinExistence type="predicted"/>
<sequence length="103" mass="11852">MSGRCKSAFHEFLSDILELVQDRVQLRGQQARQMTLPHCTWEKFGEILAENGGRSLGLFDELMAFFATMNMYNSTKMAMSETREFQDFLQLFTGKAKTRETGI</sequence>
<evidence type="ECO:0000313" key="2">
    <source>
        <dbReference type="Proteomes" id="UP001163046"/>
    </source>
</evidence>
<name>A0A9X0DBH8_9CNID</name>
<evidence type="ECO:0000313" key="1">
    <source>
        <dbReference type="EMBL" id="KAJ7391979.1"/>
    </source>
</evidence>
<keyword evidence="2" id="KW-1185">Reference proteome</keyword>
<accession>A0A9X0DBH8</accession>
<dbReference type="AlphaFoldDB" id="A0A9X0DBH8"/>
<dbReference type="EMBL" id="MU825404">
    <property type="protein sequence ID" value="KAJ7391979.1"/>
    <property type="molecule type" value="Genomic_DNA"/>
</dbReference>